<sequence>MKTDNNLRSYGPYQAALKDDWEGLKSFFEPKDLDKKQGPAAALSTPPTAADDTVFHLAVFSQREEPLKSFLSIGESNPMAIFDFLTKDDYGNTALHEAVANGNIEAVKLLVNHINRLSVGDYEHLYSEALQDKNNEGETPLFRAAAYGKKKVVNCLAPKSLADGKLKDSVHRKKNLIRKEPKFDAFNQPVGNREIKEVVHEDNSAVANRGEIITVLDASILHVAIQGQHFETALELLELDESLATMKDMKGCTSLHLLATIPFAFKSVCRMGAWINRVFYFLCLPIDDRTDEERGSCLNLGKGWPILGKICEPVREICREKGKHKLALRLAKSLIAKYPRIESIAEATQASPTDSDEQGNNQVRRAEKDSKSTPLLLATERGIVEIVEEILEIFPELVEDKNHLNQNILHVAIKHRQTEIFDHVKNMKIPMTRLVQVVDTDGCTILHHAAYMEHETTDIHPAGPVYKLQQEINWYKA</sequence>
<reference evidence="2" key="1">
    <citation type="journal article" date="2023" name="G3 (Bethesda)">
        <title>Genome assembly and association tests identify interacting loci associated with vigor, precocity, and sex in interspecific pistachio rootstocks.</title>
        <authorList>
            <person name="Palmer W."/>
            <person name="Jacygrad E."/>
            <person name="Sagayaradj S."/>
            <person name="Cavanaugh K."/>
            <person name="Han R."/>
            <person name="Bertier L."/>
            <person name="Beede B."/>
            <person name="Kafkas S."/>
            <person name="Golino D."/>
            <person name="Preece J."/>
            <person name="Michelmore R."/>
        </authorList>
    </citation>
    <scope>NUCLEOTIDE SEQUENCE [LARGE SCALE GENOMIC DNA]</scope>
</reference>
<keyword evidence="2" id="KW-1185">Reference proteome</keyword>
<dbReference type="Proteomes" id="UP001164250">
    <property type="component" value="Chromosome 12"/>
</dbReference>
<dbReference type="EMBL" id="CM047908">
    <property type="protein sequence ID" value="KAJ0082268.1"/>
    <property type="molecule type" value="Genomic_DNA"/>
</dbReference>
<gene>
    <name evidence="1" type="ORF">Patl1_09861</name>
</gene>
<name>A0ACC1A7C3_9ROSI</name>
<comment type="caution">
    <text evidence="1">The sequence shown here is derived from an EMBL/GenBank/DDBJ whole genome shotgun (WGS) entry which is preliminary data.</text>
</comment>
<organism evidence="1 2">
    <name type="scientific">Pistacia atlantica</name>
    <dbReference type="NCBI Taxonomy" id="434234"/>
    <lineage>
        <taxon>Eukaryota</taxon>
        <taxon>Viridiplantae</taxon>
        <taxon>Streptophyta</taxon>
        <taxon>Embryophyta</taxon>
        <taxon>Tracheophyta</taxon>
        <taxon>Spermatophyta</taxon>
        <taxon>Magnoliopsida</taxon>
        <taxon>eudicotyledons</taxon>
        <taxon>Gunneridae</taxon>
        <taxon>Pentapetalae</taxon>
        <taxon>rosids</taxon>
        <taxon>malvids</taxon>
        <taxon>Sapindales</taxon>
        <taxon>Anacardiaceae</taxon>
        <taxon>Pistacia</taxon>
    </lineage>
</organism>
<accession>A0ACC1A7C3</accession>
<protein>
    <submittedName>
        <fullName evidence="1">Uncharacterized protein</fullName>
    </submittedName>
</protein>
<evidence type="ECO:0000313" key="2">
    <source>
        <dbReference type="Proteomes" id="UP001164250"/>
    </source>
</evidence>
<proteinExistence type="predicted"/>
<evidence type="ECO:0000313" key="1">
    <source>
        <dbReference type="EMBL" id="KAJ0082268.1"/>
    </source>
</evidence>